<dbReference type="STRING" id="1095629.A0A0C9X1Z9"/>
<protein>
    <submittedName>
        <fullName evidence="1">Uncharacterized protein</fullName>
    </submittedName>
</protein>
<keyword evidence="2" id="KW-1185">Reference proteome</keyword>
<name>A0A0C9X1Z9_9AGAR</name>
<organism evidence="1 2">
    <name type="scientific">Laccaria amethystina LaAM-08-1</name>
    <dbReference type="NCBI Taxonomy" id="1095629"/>
    <lineage>
        <taxon>Eukaryota</taxon>
        <taxon>Fungi</taxon>
        <taxon>Dikarya</taxon>
        <taxon>Basidiomycota</taxon>
        <taxon>Agaricomycotina</taxon>
        <taxon>Agaricomycetes</taxon>
        <taxon>Agaricomycetidae</taxon>
        <taxon>Agaricales</taxon>
        <taxon>Agaricineae</taxon>
        <taxon>Hydnangiaceae</taxon>
        <taxon>Laccaria</taxon>
    </lineage>
</organism>
<evidence type="ECO:0000313" key="1">
    <source>
        <dbReference type="EMBL" id="KIJ91661.1"/>
    </source>
</evidence>
<dbReference type="HOGENOM" id="CLU_871739_0_0_1"/>
<proteinExistence type="predicted"/>
<dbReference type="OrthoDB" id="6718656at2759"/>
<dbReference type="AlphaFoldDB" id="A0A0C9X1Z9"/>
<reference evidence="2" key="2">
    <citation type="submission" date="2015-01" db="EMBL/GenBank/DDBJ databases">
        <title>Evolutionary Origins and Diversification of the Mycorrhizal Mutualists.</title>
        <authorList>
            <consortium name="DOE Joint Genome Institute"/>
            <consortium name="Mycorrhizal Genomics Consortium"/>
            <person name="Kohler A."/>
            <person name="Kuo A."/>
            <person name="Nagy L.G."/>
            <person name="Floudas D."/>
            <person name="Copeland A."/>
            <person name="Barry K.W."/>
            <person name="Cichocki N."/>
            <person name="Veneault-Fourrey C."/>
            <person name="LaButti K."/>
            <person name="Lindquist E.A."/>
            <person name="Lipzen A."/>
            <person name="Lundell T."/>
            <person name="Morin E."/>
            <person name="Murat C."/>
            <person name="Riley R."/>
            <person name="Ohm R."/>
            <person name="Sun H."/>
            <person name="Tunlid A."/>
            <person name="Henrissat B."/>
            <person name="Grigoriev I.V."/>
            <person name="Hibbett D.S."/>
            <person name="Martin F."/>
        </authorList>
    </citation>
    <scope>NUCLEOTIDE SEQUENCE [LARGE SCALE GENOMIC DNA]</scope>
    <source>
        <strain evidence="2">LaAM-08-1</strain>
    </source>
</reference>
<dbReference type="Proteomes" id="UP000054477">
    <property type="component" value="Unassembled WGS sequence"/>
</dbReference>
<dbReference type="EMBL" id="KN838981">
    <property type="protein sequence ID" value="KIJ91661.1"/>
    <property type="molecule type" value="Genomic_DNA"/>
</dbReference>
<reference evidence="1 2" key="1">
    <citation type="submission" date="2014-04" db="EMBL/GenBank/DDBJ databases">
        <authorList>
            <consortium name="DOE Joint Genome Institute"/>
            <person name="Kuo A."/>
            <person name="Kohler A."/>
            <person name="Nagy L.G."/>
            <person name="Floudas D."/>
            <person name="Copeland A."/>
            <person name="Barry K.W."/>
            <person name="Cichocki N."/>
            <person name="Veneault-Fourrey C."/>
            <person name="LaButti K."/>
            <person name="Lindquist E.A."/>
            <person name="Lipzen A."/>
            <person name="Lundell T."/>
            <person name="Morin E."/>
            <person name="Murat C."/>
            <person name="Sun H."/>
            <person name="Tunlid A."/>
            <person name="Henrissat B."/>
            <person name="Grigoriev I.V."/>
            <person name="Hibbett D.S."/>
            <person name="Martin F."/>
            <person name="Nordberg H.P."/>
            <person name="Cantor M.N."/>
            <person name="Hua S.X."/>
        </authorList>
    </citation>
    <scope>NUCLEOTIDE SEQUENCE [LARGE SCALE GENOMIC DNA]</scope>
    <source>
        <strain evidence="1 2">LaAM-08-1</strain>
    </source>
</reference>
<sequence>MSDATSPYFPHFLLEFWLSHVGTGKPSNKQRVHTYDVYDNELNEAYEIPNSDRTIFQDFNSGSLDAKTEKIFQEAEQSFTKLESDAQSVVTDLLDRTVWSEENTKRSIPFNRRDVETLRKYFVFLRFRNSVAYRQMVVTLEESSHEEPKDGQIFNAYRPVIVQLRKRYILRGFIDFLEQSWADEVIRSHSDQRLPTGCEDQEFMLADCCFGSLDEGFDEDPECCDIFFPVFSTLALYILGTANEHYSSTSTYRQTSRSTIWIDVGLEFASDIHLRNAMILQTYPYFLYFSSLRTVPLSISSYDEFRWIQEDQDYSRLKQ</sequence>
<evidence type="ECO:0000313" key="2">
    <source>
        <dbReference type="Proteomes" id="UP000054477"/>
    </source>
</evidence>
<accession>A0A0C9X1Z9</accession>
<gene>
    <name evidence="1" type="ORF">K443DRAFT_14204</name>
</gene>